<evidence type="ECO:0000256" key="1">
    <source>
        <dbReference type="SAM" id="MobiDB-lite"/>
    </source>
</evidence>
<dbReference type="InterPro" id="IPR025164">
    <property type="entry name" value="Toastrack_DUF4097"/>
</dbReference>
<gene>
    <name evidence="4" type="ORF">FD24_GL003217</name>
</gene>
<accession>A0A837RA70</accession>
<feature type="transmembrane region" description="Helical" evidence="2">
    <location>
        <begin position="12"/>
        <end position="32"/>
    </location>
</feature>
<feature type="region of interest" description="Disordered" evidence="1">
    <location>
        <begin position="255"/>
        <end position="275"/>
    </location>
</feature>
<evidence type="ECO:0000259" key="3">
    <source>
        <dbReference type="Pfam" id="PF13349"/>
    </source>
</evidence>
<dbReference type="Gene3D" id="2.160.20.120">
    <property type="match status" value="1"/>
</dbReference>
<keyword evidence="2" id="KW-0472">Membrane</keyword>
<feature type="domain" description="DUF4097" evidence="3">
    <location>
        <begin position="61"/>
        <end position="317"/>
    </location>
</feature>
<evidence type="ECO:0000256" key="2">
    <source>
        <dbReference type="SAM" id="Phobius"/>
    </source>
</evidence>
<evidence type="ECO:0000313" key="5">
    <source>
        <dbReference type="Proteomes" id="UP000051020"/>
    </source>
</evidence>
<dbReference type="Pfam" id="PF13349">
    <property type="entry name" value="DUF4097"/>
    <property type="match status" value="1"/>
</dbReference>
<organism evidence="4 5">
    <name type="scientific">Lactiplantibacillus pentosus DSM 20314</name>
    <dbReference type="NCBI Taxonomy" id="1423791"/>
    <lineage>
        <taxon>Bacteria</taxon>
        <taxon>Bacillati</taxon>
        <taxon>Bacillota</taxon>
        <taxon>Bacilli</taxon>
        <taxon>Lactobacillales</taxon>
        <taxon>Lactobacillaceae</taxon>
        <taxon>Lactiplantibacillus</taxon>
    </lineage>
</organism>
<keyword evidence="2" id="KW-0812">Transmembrane</keyword>
<name>A0A837RA70_LACPE</name>
<sequence length="320" mass="34540">MQREEVVIMRKTIRIGVVLLVLGLILTMFGIANNGIQSIYWEQGFHIVRHRSRSYHVSQLKKITLDTSSNIIIKQGTSTKITVTAARTFPKIKTSHGHLTITSTADDSHSVGFMFGNAGQYTDTTTITVPKGTTVEKVTAESDQTGNLSLQNVTVDQLNVFNDDADVNLSNVKINQSMALSGGNIRLSRVSAPSLQIAGDPDVSVTNSHFTTAASKITTDEGDIHLTNNRFKALRMTTSDGDILFNNNRITDSLSASTSDGDIRGTAPRTTGIHANTSDGDLNIFGHHANDNGVYQVNPSAASQYRLSTNDGDITVTSSN</sequence>
<protein>
    <recommendedName>
        <fullName evidence="3">DUF4097 domain-containing protein</fullName>
    </recommendedName>
</protein>
<dbReference type="Proteomes" id="UP000051020">
    <property type="component" value="Unassembled WGS sequence"/>
</dbReference>
<comment type="caution">
    <text evidence="4">The sequence shown here is derived from an EMBL/GenBank/DDBJ whole genome shotgun (WGS) entry which is preliminary data.</text>
</comment>
<evidence type="ECO:0000313" key="4">
    <source>
        <dbReference type="EMBL" id="KRK25368.1"/>
    </source>
</evidence>
<reference evidence="4 5" key="1">
    <citation type="journal article" date="2015" name="Genome Announc.">
        <title>Expanding the biotechnology potential of lactobacilli through comparative genomics of 213 strains and associated genera.</title>
        <authorList>
            <person name="Sun Z."/>
            <person name="Harris H.M."/>
            <person name="McCann A."/>
            <person name="Guo C."/>
            <person name="Argimon S."/>
            <person name="Zhang W."/>
            <person name="Yang X."/>
            <person name="Jeffery I.B."/>
            <person name="Cooney J.C."/>
            <person name="Kagawa T.F."/>
            <person name="Liu W."/>
            <person name="Song Y."/>
            <person name="Salvetti E."/>
            <person name="Wrobel A."/>
            <person name="Rasinkangas P."/>
            <person name="Parkhill J."/>
            <person name="Rea M.C."/>
            <person name="O'Sullivan O."/>
            <person name="Ritari J."/>
            <person name="Douillard F.P."/>
            <person name="Paul Ross R."/>
            <person name="Yang R."/>
            <person name="Briner A.E."/>
            <person name="Felis G.E."/>
            <person name="de Vos W.M."/>
            <person name="Barrangou R."/>
            <person name="Klaenhammer T.R."/>
            <person name="Caufield P.W."/>
            <person name="Cui Y."/>
            <person name="Zhang H."/>
            <person name="O'Toole P.W."/>
        </authorList>
    </citation>
    <scope>NUCLEOTIDE SEQUENCE [LARGE SCALE GENOMIC DNA]</scope>
    <source>
        <strain evidence="4 5">DSM 20314</strain>
    </source>
</reference>
<dbReference type="EMBL" id="AZCU01000008">
    <property type="protein sequence ID" value="KRK25368.1"/>
    <property type="molecule type" value="Genomic_DNA"/>
</dbReference>
<dbReference type="AlphaFoldDB" id="A0A837RA70"/>
<keyword evidence="2" id="KW-1133">Transmembrane helix</keyword>
<proteinExistence type="predicted"/>